<dbReference type="SUPFAM" id="SSF50891">
    <property type="entry name" value="Cyclophilin-like"/>
    <property type="match status" value="1"/>
</dbReference>
<keyword evidence="1" id="KW-0547">Nucleotide-binding</keyword>
<name>A0ABP9AG85_9GAMM</name>
<dbReference type="PANTHER" id="PTHR43309:SF3">
    <property type="entry name" value="5-OXOPROLINASE SUBUNIT C"/>
    <property type="match status" value="1"/>
</dbReference>
<dbReference type="Proteomes" id="UP001499959">
    <property type="component" value="Unassembled WGS sequence"/>
</dbReference>
<evidence type="ECO:0000256" key="3">
    <source>
        <dbReference type="ARBA" id="ARBA00022840"/>
    </source>
</evidence>
<gene>
    <name evidence="5" type="ORF">GCM10023307_01080</name>
</gene>
<dbReference type="InterPro" id="IPR003778">
    <property type="entry name" value="CT_A_B"/>
</dbReference>
<dbReference type="EMBL" id="BAABJE010000001">
    <property type="protein sequence ID" value="GAA4780853.1"/>
    <property type="molecule type" value="Genomic_DNA"/>
</dbReference>
<dbReference type="InterPro" id="IPR029000">
    <property type="entry name" value="Cyclophilin-like_dom_sf"/>
</dbReference>
<evidence type="ECO:0000256" key="2">
    <source>
        <dbReference type="ARBA" id="ARBA00022801"/>
    </source>
</evidence>
<keyword evidence="2" id="KW-0378">Hydrolase</keyword>
<evidence type="ECO:0000256" key="1">
    <source>
        <dbReference type="ARBA" id="ARBA00022741"/>
    </source>
</evidence>
<dbReference type="RefSeq" id="WP_345301322.1">
    <property type="nucleotide sequence ID" value="NZ_BAABJE010000001.1"/>
</dbReference>
<dbReference type="Gene3D" id="2.40.100.10">
    <property type="entry name" value="Cyclophilin-like"/>
    <property type="match status" value="1"/>
</dbReference>
<organism evidence="5 6">
    <name type="scientific">Lysobacter hankyongensis</name>
    <dbReference type="NCBI Taxonomy" id="1176535"/>
    <lineage>
        <taxon>Bacteria</taxon>
        <taxon>Pseudomonadati</taxon>
        <taxon>Pseudomonadota</taxon>
        <taxon>Gammaproteobacteria</taxon>
        <taxon>Lysobacterales</taxon>
        <taxon>Lysobacteraceae</taxon>
        <taxon>Lysobacter</taxon>
    </lineage>
</organism>
<dbReference type="PANTHER" id="PTHR43309">
    <property type="entry name" value="5-OXOPROLINASE SUBUNIT C"/>
    <property type="match status" value="1"/>
</dbReference>
<dbReference type="InterPro" id="IPR052708">
    <property type="entry name" value="PxpC"/>
</dbReference>
<comment type="caution">
    <text evidence="5">The sequence shown here is derived from an EMBL/GenBank/DDBJ whole genome shotgun (WGS) entry which is preliminary data.</text>
</comment>
<accession>A0ABP9AG85</accession>
<evidence type="ECO:0000259" key="4">
    <source>
        <dbReference type="SMART" id="SM00797"/>
    </source>
</evidence>
<protein>
    <submittedName>
        <fullName evidence="5">Biotin-dependent carboxyltransferase family protein</fullName>
    </submittedName>
</protein>
<dbReference type="SMART" id="SM00797">
    <property type="entry name" value="AHS2"/>
    <property type="match status" value="1"/>
</dbReference>
<evidence type="ECO:0000313" key="5">
    <source>
        <dbReference type="EMBL" id="GAA4780853.1"/>
    </source>
</evidence>
<keyword evidence="3" id="KW-0067">ATP-binding</keyword>
<feature type="domain" description="Carboxyltransferase" evidence="4">
    <location>
        <begin position="27"/>
        <end position="311"/>
    </location>
</feature>
<evidence type="ECO:0000313" key="6">
    <source>
        <dbReference type="Proteomes" id="UP001499959"/>
    </source>
</evidence>
<reference evidence="6" key="1">
    <citation type="journal article" date="2019" name="Int. J. Syst. Evol. Microbiol.">
        <title>The Global Catalogue of Microorganisms (GCM) 10K type strain sequencing project: providing services to taxonomists for standard genome sequencing and annotation.</title>
        <authorList>
            <consortium name="The Broad Institute Genomics Platform"/>
            <consortium name="The Broad Institute Genome Sequencing Center for Infectious Disease"/>
            <person name="Wu L."/>
            <person name="Ma J."/>
        </authorList>
    </citation>
    <scope>NUCLEOTIDE SEQUENCE [LARGE SCALE GENOMIC DNA]</scope>
    <source>
        <strain evidence="6">JCM 18204</strain>
    </source>
</reference>
<sequence>MNDLRWRVESPGAQTTVQDLGRDGWRHLGVARAGALDPAQAALANRLVGNPDDAAVLEIALGGPTLSLPAPARIALCGAEAGMRFEDRSGRTHAIPGGRRIDLPAGRLRIGTLRNGLRAWLAVAGGIATAPVLGSRSTDLRGGFGGLDGRALRAGDDLPIGAHDLQDVIAPDVVAPVFAAHWFALDAQDAHTAPIRYVPSTLAIAAALAAHAWTVDPRSDRQGLRCAGDALSTTLPEQVSAPVAPGTIQLPPDGRPIVLLADAQTVGGYPRLGHVIAADLPRLAQRRPGDPLRFLAIDAAAARAAMARRRGELARLHWAIDLALGDRPES</sequence>
<proteinExistence type="predicted"/>
<keyword evidence="6" id="KW-1185">Reference proteome</keyword>
<dbReference type="NCBIfam" id="TIGR00724">
    <property type="entry name" value="urea_amlyse_rel"/>
    <property type="match status" value="1"/>
</dbReference>
<dbReference type="Pfam" id="PF02626">
    <property type="entry name" value="CT_A_B"/>
    <property type="match status" value="1"/>
</dbReference>